<reference evidence="1 2" key="3">
    <citation type="submission" date="2019-11" db="EMBL/GenBank/DDBJ databases">
        <title>A de novo genome assembly of a pear dwarfing rootstock.</title>
        <authorList>
            <person name="Wang F."/>
            <person name="Wang J."/>
            <person name="Li S."/>
            <person name="Zhang Y."/>
            <person name="Fang M."/>
            <person name="Ma L."/>
            <person name="Zhao Y."/>
            <person name="Jiang S."/>
        </authorList>
    </citation>
    <scope>NUCLEOTIDE SEQUENCE [LARGE SCALE GENOMIC DNA]</scope>
    <source>
        <strain evidence="1">S2</strain>
        <tissue evidence="1">Leaf</tissue>
    </source>
</reference>
<evidence type="ECO:0000313" key="2">
    <source>
        <dbReference type="Proteomes" id="UP000327157"/>
    </source>
</evidence>
<gene>
    <name evidence="1" type="ORF">D8674_017942</name>
</gene>
<keyword evidence="2" id="KW-1185">Reference proteome</keyword>
<dbReference type="EMBL" id="SMOL01000160">
    <property type="protein sequence ID" value="KAB2626282.1"/>
    <property type="molecule type" value="Genomic_DNA"/>
</dbReference>
<protein>
    <submittedName>
        <fullName evidence="1">Uncharacterized protein</fullName>
    </submittedName>
</protein>
<comment type="caution">
    <text evidence="1">The sequence shown here is derived from an EMBL/GenBank/DDBJ whole genome shotgun (WGS) entry which is preliminary data.</text>
</comment>
<reference evidence="1 2" key="1">
    <citation type="submission" date="2019-09" db="EMBL/GenBank/DDBJ databases">
        <authorList>
            <person name="Ou C."/>
        </authorList>
    </citation>
    <scope>NUCLEOTIDE SEQUENCE [LARGE SCALE GENOMIC DNA]</scope>
    <source>
        <strain evidence="1">S2</strain>
        <tissue evidence="1">Leaf</tissue>
    </source>
</reference>
<accession>A0A5N5HJH0</accession>
<name>A0A5N5HJH0_9ROSA</name>
<reference evidence="2" key="2">
    <citation type="submission" date="2019-10" db="EMBL/GenBank/DDBJ databases">
        <title>A de novo genome assembly of a pear dwarfing rootstock.</title>
        <authorList>
            <person name="Wang F."/>
            <person name="Wang J."/>
            <person name="Li S."/>
            <person name="Zhang Y."/>
            <person name="Fang M."/>
            <person name="Ma L."/>
            <person name="Zhao Y."/>
            <person name="Jiang S."/>
        </authorList>
    </citation>
    <scope>NUCLEOTIDE SEQUENCE [LARGE SCALE GENOMIC DNA]</scope>
</reference>
<evidence type="ECO:0000313" key="1">
    <source>
        <dbReference type="EMBL" id="KAB2626282.1"/>
    </source>
</evidence>
<dbReference type="AlphaFoldDB" id="A0A5N5HJH0"/>
<organism evidence="1 2">
    <name type="scientific">Pyrus ussuriensis x Pyrus communis</name>
    <dbReference type="NCBI Taxonomy" id="2448454"/>
    <lineage>
        <taxon>Eukaryota</taxon>
        <taxon>Viridiplantae</taxon>
        <taxon>Streptophyta</taxon>
        <taxon>Embryophyta</taxon>
        <taxon>Tracheophyta</taxon>
        <taxon>Spermatophyta</taxon>
        <taxon>Magnoliopsida</taxon>
        <taxon>eudicotyledons</taxon>
        <taxon>Gunneridae</taxon>
        <taxon>Pentapetalae</taxon>
        <taxon>rosids</taxon>
        <taxon>fabids</taxon>
        <taxon>Rosales</taxon>
        <taxon>Rosaceae</taxon>
        <taxon>Amygdaloideae</taxon>
        <taxon>Maleae</taxon>
        <taxon>Pyrus</taxon>
    </lineage>
</organism>
<proteinExistence type="predicted"/>
<dbReference type="Proteomes" id="UP000327157">
    <property type="component" value="Chromosome 16"/>
</dbReference>
<sequence length="88" mass="10489">MVNLNLNANEYYNYHKAYGHMTRNWRNLKEFIEDLLDSGYYWEFVAKKADGKQGNARGEALMDKNEREERPVKRPTLHINCIYGTQDM</sequence>